<evidence type="ECO:0000313" key="4">
    <source>
        <dbReference type="Proteomes" id="UP000197446"/>
    </source>
</evidence>
<keyword evidence="4" id="KW-1185">Reference proteome</keyword>
<proteinExistence type="predicted"/>
<dbReference type="InterPro" id="IPR001789">
    <property type="entry name" value="Sig_transdc_resp-reg_receiver"/>
</dbReference>
<reference evidence="3 4" key="1">
    <citation type="journal article" date="2007" name="Int. J. Syst. Evol. Microbiol.">
        <title>Description of Pelomonas aquatica sp. nov. and Pelomonas puraquae sp. nov., isolated from industrial and haemodialysis water.</title>
        <authorList>
            <person name="Gomila M."/>
            <person name="Bowien B."/>
            <person name="Falsen E."/>
            <person name="Moore E.R."/>
            <person name="Lalucat J."/>
        </authorList>
    </citation>
    <scope>NUCLEOTIDE SEQUENCE [LARGE SCALE GENOMIC DNA]</scope>
    <source>
        <strain evidence="3 4">CCUG 52769</strain>
    </source>
</reference>
<evidence type="ECO:0000256" key="1">
    <source>
        <dbReference type="PROSITE-ProRule" id="PRU00169"/>
    </source>
</evidence>
<comment type="caution">
    <text evidence="1">Lacks conserved residue(s) required for the propagation of feature annotation.</text>
</comment>
<evidence type="ECO:0000313" key="3">
    <source>
        <dbReference type="EMBL" id="OWR04861.1"/>
    </source>
</evidence>
<comment type="caution">
    <text evidence="3">The sequence shown here is derived from an EMBL/GenBank/DDBJ whole genome shotgun (WGS) entry which is preliminary data.</text>
</comment>
<dbReference type="PROSITE" id="PS50110">
    <property type="entry name" value="RESPONSE_REGULATORY"/>
    <property type="match status" value="1"/>
</dbReference>
<dbReference type="EMBL" id="NISI01000002">
    <property type="protein sequence ID" value="OWR04861.1"/>
    <property type="molecule type" value="Genomic_DNA"/>
</dbReference>
<feature type="domain" description="Response regulatory" evidence="2">
    <location>
        <begin position="1"/>
        <end position="59"/>
    </location>
</feature>
<dbReference type="GO" id="GO:0000160">
    <property type="term" value="P:phosphorelay signal transduction system"/>
    <property type="evidence" value="ECO:0007669"/>
    <property type="project" value="InterPro"/>
</dbReference>
<sequence length="61" mass="6262">MPSCTTSVPASPNPRSSIAAVSGYGGEQYRLASEQAGFDGHLVKPVSRSAIEALIQGLEAT</sequence>
<protein>
    <recommendedName>
        <fullName evidence="2">Response regulatory domain-containing protein</fullName>
    </recommendedName>
</protein>
<dbReference type="Gene3D" id="3.40.50.2300">
    <property type="match status" value="1"/>
</dbReference>
<dbReference type="InterPro" id="IPR011006">
    <property type="entry name" value="CheY-like_superfamily"/>
</dbReference>
<dbReference type="Proteomes" id="UP000197446">
    <property type="component" value="Unassembled WGS sequence"/>
</dbReference>
<dbReference type="SUPFAM" id="SSF52172">
    <property type="entry name" value="CheY-like"/>
    <property type="match status" value="1"/>
</dbReference>
<gene>
    <name evidence="3" type="ORF">CDO81_09845</name>
</gene>
<accession>A0A254NA25</accession>
<evidence type="ECO:0000259" key="2">
    <source>
        <dbReference type="PROSITE" id="PS50110"/>
    </source>
</evidence>
<dbReference type="AlphaFoldDB" id="A0A254NA25"/>
<organism evidence="3 4">
    <name type="scientific">Roseateles puraquae</name>
    <dbReference type="NCBI Taxonomy" id="431059"/>
    <lineage>
        <taxon>Bacteria</taxon>
        <taxon>Pseudomonadati</taxon>
        <taxon>Pseudomonadota</taxon>
        <taxon>Betaproteobacteria</taxon>
        <taxon>Burkholderiales</taxon>
        <taxon>Sphaerotilaceae</taxon>
        <taxon>Roseateles</taxon>
    </lineage>
</organism>
<name>A0A254NA25_9BURK</name>